<protein>
    <submittedName>
        <fullName evidence="1">Uncharacterized protein</fullName>
    </submittedName>
</protein>
<accession>A0A3G5AEP8</accession>
<name>A0A3G5AEP8_9VIRU</name>
<reference evidence="1" key="1">
    <citation type="submission" date="2018-10" db="EMBL/GenBank/DDBJ databases">
        <title>Hidden diversity of soil giant viruses.</title>
        <authorList>
            <person name="Schulz F."/>
            <person name="Alteio L."/>
            <person name="Goudeau D."/>
            <person name="Ryan E.M."/>
            <person name="Malmstrom R.R."/>
            <person name="Blanchard J."/>
            <person name="Woyke T."/>
        </authorList>
    </citation>
    <scope>NUCLEOTIDE SEQUENCE</scope>
    <source>
        <strain evidence="1">SAV1</strain>
    </source>
</reference>
<sequence>MKTNNNLQSDAIIIMDTNDRFEDTNKLDYELKNCCIVSGWNLIKATFDRERGIEKTSILF</sequence>
<dbReference type="EMBL" id="MK072461">
    <property type="protein sequence ID" value="AYV85608.1"/>
    <property type="molecule type" value="Genomic_DNA"/>
</dbReference>
<evidence type="ECO:0000313" key="1">
    <source>
        <dbReference type="EMBL" id="AYV85608.1"/>
    </source>
</evidence>
<proteinExistence type="predicted"/>
<organism evidence="1">
    <name type="scientific">Satyrvirus sp</name>
    <dbReference type="NCBI Taxonomy" id="2487771"/>
    <lineage>
        <taxon>Viruses</taxon>
        <taxon>Varidnaviria</taxon>
        <taxon>Bamfordvirae</taxon>
        <taxon>Nucleocytoviricota</taxon>
        <taxon>Megaviricetes</taxon>
        <taxon>Imitervirales</taxon>
        <taxon>Mimiviridae</taxon>
        <taxon>Megamimivirinae</taxon>
    </lineage>
</organism>
<gene>
    <name evidence="1" type="ORF">Satyrvirus25_13</name>
</gene>